<reference evidence="1 2" key="1">
    <citation type="submission" date="2019-07" db="EMBL/GenBank/DDBJ databases">
        <title>Whole genome shotgun sequence of Skermanella aerolata NBRC 106429.</title>
        <authorList>
            <person name="Hosoyama A."/>
            <person name="Uohara A."/>
            <person name="Ohji S."/>
            <person name="Ichikawa N."/>
        </authorList>
    </citation>
    <scope>NUCLEOTIDE SEQUENCE [LARGE SCALE GENOMIC DNA]</scope>
    <source>
        <strain evidence="1 2">NBRC 106429</strain>
    </source>
</reference>
<dbReference type="InterPro" id="IPR007460">
    <property type="entry name" value="BrnT_toxin"/>
</dbReference>
<dbReference type="RefSeq" id="WP_044432412.1">
    <property type="nucleotide sequence ID" value="NZ_BJYZ01000028.1"/>
</dbReference>
<gene>
    <name evidence="1" type="ORF">SAE02_55910</name>
</gene>
<dbReference type="AlphaFoldDB" id="A0A512DY90"/>
<evidence type="ECO:0000313" key="2">
    <source>
        <dbReference type="Proteomes" id="UP000321523"/>
    </source>
</evidence>
<dbReference type="Pfam" id="PF04365">
    <property type="entry name" value="BrnT_toxin"/>
    <property type="match status" value="1"/>
</dbReference>
<name>A0A512DY90_9PROT</name>
<dbReference type="EMBL" id="BJYZ01000028">
    <property type="protein sequence ID" value="GEO41443.1"/>
    <property type="molecule type" value="Genomic_DNA"/>
</dbReference>
<protein>
    <recommendedName>
        <fullName evidence="3">BrnT family toxin</fullName>
    </recommendedName>
</protein>
<keyword evidence="2" id="KW-1185">Reference proteome</keyword>
<evidence type="ECO:0000313" key="1">
    <source>
        <dbReference type="EMBL" id="GEO41443.1"/>
    </source>
</evidence>
<dbReference type="InterPro" id="IPR038573">
    <property type="entry name" value="BrnT_sf"/>
</dbReference>
<dbReference type="OrthoDB" id="9798158at2"/>
<comment type="caution">
    <text evidence="1">The sequence shown here is derived from an EMBL/GenBank/DDBJ whole genome shotgun (WGS) entry which is preliminary data.</text>
</comment>
<accession>A0A512DY90</accession>
<organism evidence="1 2">
    <name type="scientific">Skermanella aerolata</name>
    <dbReference type="NCBI Taxonomy" id="393310"/>
    <lineage>
        <taxon>Bacteria</taxon>
        <taxon>Pseudomonadati</taxon>
        <taxon>Pseudomonadota</taxon>
        <taxon>Alphaproteobacteria</taxon>
        <taxon>Rhodospirillales</taxon>
        <taxon>Azospirillaceae</taxon>
        <taxon>Skermanella</taxon>
    </lineage>
</organism>
<evidence type="ECO:0008006" key="3">
    <source>
        <dbReference type="Google" id="ProtNLM"/>
    </source>
</evidence>
<dbReference type="Proteomes" id="UP000321523">
    <property type="component" value="Unassembled WGS sequence"/>
</dbReference>
<proteinExistence type="predicted"/>
<sequence>MEISFDPNKDATNQQDHHLPLAFGEQVLAGRVFEFLDTRFDYSEERLVCFGYVEGRLHVCVYTARDEVFRVISVRKANEREVKKYGC</sequence>
<dbReference type="Gene3D" id="3.10.450.530">
    <property type="entry name" value="Ribonuclease toxin, BrnT, of type II toxin-antitoxin system"/>
    <property type="match status" value="1"/>
</dbReference>